<feature type="signal peptide" evidence="2">
    <location>
        <begin position="1"/>
        <end position="19"/>
    </location>
</feature>
<gene>
    <name evidence="3" type="ORF">SAMN05216273_11876</name>
</gene>
<organism evidence="3 4">
    <name type="scientific">Chryseobacterium taihuense</name>
    <dbReference type="NCBI Taxonomy" id="1141221"/>
    <lineage>
        <taxon>Bacteria</taxon>
        <taxon>Pseudomonadati</taxon>
        <taxon>Bacteroidota</taxon>
        <taxon>Flavobacteriia</taxon>
        <taxon>Flavobacteriales</taxon>
        <taxon>Weeksellaceae</taxon>
        <taxon>Chryseobacterium group</taxon>
        <taxon>Chryseobacterium</taxon>
    </lineage>
</organism>
<keyword evidence="4" id="KW-1185">Reference proteome</keyword>
<evidence type="ECO:0000256" key="2">
    <source>
        <dbReference type="SAM" id="SignalP"/>
    </source>
</evidence>
<keyword evidence="1 2" id="KW-0732">Signal</keyword>
<sequence length="678" mass="73226">MRKNLLTIGLLAVSFSVQAQTVLLHVDNTANMYVSNGTLVYNGGGLQTKGSGKIELHGNMMVQGNGSSDVLKTITNDPTPIDKVNGGNIVIKINNPASPVTSTYGQLFIRGFAQSAITGIVDKEYAATKHGAYQQIGIPFIGKTFASLSTDLGNGTNVFNATRWGGREILKWSNAFMRFDGSTIPSSPIPNANVPGIAIDFVNNPSLATTLADRTAYFTVGTGGTSTTGYNPELLRTVRGVPYADGISGTGNTISLIPSNVVYGPTGDNRNIYQEKYNTYIRDPFDPIPAWTAATFGKYYYQFSNPYLTNLDLSFIGYVEPGAVTDNNNISNIWGIVVDPQNVTWNSSTGGNAAYAETQKVTFDVNGRALGNLPSLIIKPLNTFKIKLRNNISQTLDFDNLRRFAYTPRIEGAGNPYSVTAAKNNSGTIKQLGILALDSSGNQIGETFYVVAPHYTTGHINNPSLGSVQALTSSTGAIIQTFEESVNGGVDSNYSSTYRLYINEANESNYLGKRIDLSVFGQNVTSLKFEVREDMALIPSGTHALSTGTGFYYITGSNGNPVQIHQGDIIPVNNSNYGLYYGTPQTNGSLNTIDLNTKSRTLITYNPIIDQHIVRFDSDWKTASVEVFDVSGKLIISEKSVKTDSDYVIKLDSSIKAMYIVKVIGNDGTIVNGKILTK</sequence>
<feature type="chain" id="PRO_5045856571" evidence="2">
    <location>
        <begin position="20"/>
        <end position="678"/>
    </location>
</feature>
<reference evidence="3 4" key="1">
    <citation type="submission" date="2016-10" db="EMBL/GenBank/DDBJ databases">
        <authorList>
            <person name="Varghese N."/>
            <person name="Submissions S."/>
        </authorList>
    </citation>
    <scope>NUCLEOTIDE SEQUENCE [LARGE SCALE GENOMIC DNA]</scope>
    <source>
        <strain evidence="3 4">CGMCC 1.10941</strain>
    </source>
</reference>
<name>A0ABY0R167_9FLAO</name>
<accession>A0ABY0R167</accession>
<evidence type="ECO:0000256" key="1">
    <source>
        <dbReference type="ARBA" id="ARBA00022729"/>
    </source>
</evidence>
<dbReference type="Proteomes" id="UP000199242">
    <property type="component" value="Unassembled WGS sequence"/>
</dbReference>
<protein>
    <submittedName>
        <fullName evidence="3">Por secretion system C-terminal sorting domain-containing protein</fullName>
    </submittedName>
</protein>
<dbReference type="EMBL" id="FNHD01000018">
    <property type="protein sequence ID" value="SDM25076.1"/>
    <property type="molecule type" value="Genomic_DNA"/>
</dbReference>
<comment type="caution">
    <text evidence="3">The sequence shown here is derived from an EMBL/GenBank/DDBJ whole genome shotgun (WGS) entry which is preliminary data.</text>
</comment>
<evidence type="ECO:0000313" key="4">
    <source>
        <dbReference type="Proteomes" id="UP000199242"/>
    </source>
</evidence>
<dbReference type="InterPro" id="IPR026444">
    <property type="entry name" value="Secre_tail"/>
</dbReference>
<evidence type="ECO:0000313" key="3">
    <source>
        <dbReference type="EMBL" id="SDM25076.1"/>
    </source>
</evidence>
<proteinExistence type="predicted"/>
<dbReference type="NCBIfam" id="TIGR04183">
    <property type="entry name" value="Por_Secre_tail"/>
    <property type="match status" value="1"/>
</dbReference>